<evidence type="ECO:0000313" key="2">
    <source>
        <dbReference type="EMBL" id="RXI31160.1"/>
    </source>
</evidence>
<name>A0A347U6I5_9BACT</name>
<evidence type="ECO:0000313" key="4">
    <source>
        <dbReference type="Proteomes" id="UP000290588"/>
    </source>
</evidence>
<evidence type="ECO:0000313" key="3">
    <source>
        <dbReference type="Proteomes" id="UP000262582"/>
    </source>
</evidence>
<organism evidence="2 4">
    <name type="scientific">Arcobacter ellisii</name>
    <dbReference type="NCBI Taxonomy" id="913109"/>
    <lineage>
        <taxon>Bacteria</taxon>
        <taxon>Pseudomonadati</taxon>
        <taxon>Campylobacterota</taxon>
        <taxon>Epsilonproteobacteria</taxon>
        <taxon>Campylobacterales</taxon>
        <taxon>Arcobacteraceae</taxon>
        <taxon>Arcobacter</taxon>
    </lineage>
</organism>
<protein>
    <submittedName>
        <fullName evidence="2">Uncharacterized protein</fullName>
    </submittedName>
</protein>
<dbReference type="AlphaFoldDB" id="A0A347U6I5"/>
<dbReference type="EMBL" id="CP032097">
    <property type="protein sequence ID" value="AXX94463.1"/>
    <property type="molecule type" value="Genomic_DNA"/>
</dbReference>
<dbReference type="KEGG" id="aell:AELL_0783"/>
<gene>
    <name evidence="1" type="ORF">AELL_0783</name>
    <name evidence="2" type="ORF">CP962_06785</name>
</gene>
<sequence>MGKYQITYNTNGKTLYSELHADNYQNIVDVFYELFSGELLEIREILHEDKAIKEDDNNYIHSANIKVISSSKNYGYSFKIPKLKKTISEEDLKNMIFSYVKIDSLKPDSLKITTNYKL</sequence>
<evidence type="ECO:0000313" key="1">
    <source>
        <dbReference type="EMBL" id="AXX94463.1"/>
    </source>
</evidence>
<dbReference type="Proteomes" id="UP000290588">
    <property type="component" value="Unassembled WGS sequence"/>
</dbReference>
<keyword evidence="3" id="KW-1185">Reference proteome</keyword>
<dbReference type="Proteomes" id="UP000262582">
    <property type="component" value="Chromosome"/>
</dbReference>
<proteinExistence type="predicted"/>
<dbReference type="EMBL" id="NXIG01000005">
    <property type="protein sequence ID" value="RXI31160.1"/>
    <property type="molecule type" value="Genomic_DNA"/>
</dbReference>
<reference evidence="2 4" key="1">
    <citation type="submission" date="2017-09" db="EMBL/GenBank/DDBJ databases">
        <title>Genomics of the genus Arcobacter.</title>
        <authorList>
            <person name="Perez-Cataluna A."/>
            <person name="Figueras M.J."/>
            <person name="Salas-Masso N."/>
        </authorList>
    </citation>
    <scope>NUCLEOTIDE SEQUENCE [LARGE SCALE GENOMIC DNA]</scope>
    <source>
        <strain evidence="2 4">CECT 7837</strain>
    </source>
</reference>
<accession>A0A347U6I5</accession>
<dbReference type="RefSeq" id="WP_118916690.1">
    <property type="nucleotide sequence ID" value="NZ_CP032097.1"/>
</dbReference>
<reference evidence="1 3" key="2">
    <citation type="submission" date="2018-08" db="EMBL/GenBank/DDBJ databases">
        <title>Complete genome of the Arcobacter ellisii type strain LMG 26155.</title>
        <authorList>
            <person name="Miller W.G."/>
            <person name="Yee E."/>
            <person name="Bono J.L."/>
        </authorList>
    </citation>
    <scope>NUCLEOTIDE SEQUENCE [LARGE SCALE GENOMIC DNA]</scope>
    <source>
        <strain evidence="1 3">LMG 26155</strain>
    </source>
</reference>